<organism evidence="6 7">
    <name type="scientific">Congregibacter brevis</name>
    <dbReference type="NCBI Taxonomy" id="3081201"/>
    <lineage>
        <taxon>Bacteria</taxon>
        <taxon>Pseudomonadati</taxon>
        <taxon>Pseudomonadota</taxon>
        <taxon>Gammaproteobacteria</taxon>
        <taxon>Cellvibrionales</taxon>
        <taxon>Halieaceae</taxon>
        <taxon>Congregibacter</taxon>
    </lineage>
</organism>
<dbReference type="InterPro" id="IPR000014">
    <property type="entry name" value="PAS"/>
</dbReference>
<evidence type="ECO:0000256" key="1">
    <source>
        <dbReference type="ARBA" id="ARBA00000085"/>
    </source>
</evidence>
<dbReference type="Gene3D" id="1.10.287.130">
    <property type="match status" value="1"/>
</dbReference>
<dbReference type="Pfam" id="PF02518">
    <property type="entry name" value="HATPase_c"/>
    <property type="match status" value="1"/>
</dbReference>
<evidence type="ECO:0000313" key="6">
    <source>
        <dbReference type="EMBL" id="WOJ96643.1"/>
    </source>
</evidence>
<dbReference type="InterPro" id="IPR035965">
    <property type="entry name" value="PAS-like_dom_sf"/>
</dbReference>
<dbReference type="GO" id="GO:0005524">
    <property type="term" value="F:ATP binding"/>
    <property type="evidence" value="ECO:0007669"/>
    <property type="project" value="UniProtKB-KW"/>
</dbReference>
<dbReference type="InterPro" id="IPR003594">
    <property type="entry name" value="HATPase_dom"/>
</dbReference>
<feature type="domain" description="Histidine kinase" evidence="5">
    <location>
        <begin position="180"/>
        <end position="387"/>
    </location>
</feature>
<proteinExistence type="predicted"/>
<dbReference type="SMART" id="SM00091">
    <property type="entry name" value="PAS"/>
    <property type="match status" value="1"/>
</dbReference>
<dbReference type="SUPFAM" id="SSF47384">
    <property type="entry name" value="Homodimeric domain of signal transducing histidine kinase"/>
    <property type="match status" value="1"/>
</dbReference>
<feature type="region of interest" description="Disordered" evidence="4">
    <location>
        <begin position="399"/>
        <end position="427"/>
    </location>
</feature>
<dbReference type="EMBL" id="CP136865">
    <property type="protein sequence ID" value="WOJ96643.1"/>
    <property type="molecule type" value="Genomic_DNA"/>
</dbReference>
<dbReference type="Gene3D" id="3.30.450.20">
    <property type="entry name" value="PAS domain"/>
    <property type="match status" value="1"/>
</dbReference>
<dbReference type="CDD" id="cd00075">
    <property type="entry name" value="HATPase"/>
    <property type="match status" value="1"/>
</dbReference>
<reference evidence="6 7" key="1">
    <citation type="submission" date="2023-10" db="EMBL/GenBank/DDBJ databases">
        <title>Two novel species belonging to the OM43/NOR5 clade.</title>
        <authorList>
            <person name="Park M."/>
        </authorList>
    </citation>
    <scope>NUCLEOTIDE SEQUENCE [LARGE SCALE GENOMIC DNA]</scope>
    <source>
        <strain evidence="6 7">IMCC45268</strain>
    </source>
</reference>
<dbReference type="PRINTS" id="PR00344">
    <property type="entry name" value="BCTRLSENSOR"/>
</dbReference>
<dbReference type="Gene3D" id="3.30.565.10">
    <property type="entry name" value="Histidine kinase-like ATPase, C-terminal domain"/>
    <property type="match status" value="1"/>
</dbReference>
<keyword evidence="3" id="KW-0597">Phosphoprotein</keyword>
<dbReference type="EC" id="2.7.13.3" evidence="2"/>
<evidence type="ECO:0000256" key="3">
    <source>
        <dbReference type="ARBA" id="ARBA00022553"/>
    </source>
</evidence>
<evidence type="ECO:0000256" key="4">
    <source>
        <dbReference type="SAM" id="MobiDB-lite"/>
    </source>
</evidence>
<name>A0ABZ0IAU1_9GAMM</name>
<dbReference type="InterPro" id="IPR036097">
    <property type="entry name" value="HisK_dim/P_sf"/>
</dbReference>
<comment type="catalytic activity">
    <reaction evidence="1">
        <text>ATP + protein L-histidine = ADP + protein N-phospho-L-histidine.</text>
        <dbReference type="EC" id="2.7.13.3"/>
    </reaction>
</comment>
<dbReference type="Pfam" id="PF00512">
    <property type="entry name" value="HisKA"/>
    <property type="match status" value="1"/>
</dbReference>
<dbReference type="SMART" id="SM00388">
    <property type="entry name" value="HisKA"/>
    <property type="match status" value="1"/>
</dbReference>
<dbReference type="PANTHER" id="PTHR43065:SF29">
    <property type="entry name" value="SENSOR PROTEIN KINASE FLES"/>
    <property type="match status" value="1"/>
</dbReference>
<dbReference type="CDD" id="cd00082">
    <property type="entry name" value="HisKA"/>
    <property type="match status" value="1"/>
</dbReference>
<dbReference type="SUPFAM" id="SSF55874">
    <property type="entry name" value="ATPase domain of HSP90 chaperone/DNA topoisomerase II/histidine kinase"/>
    <property type="match status" value="1"/>
</dbReference>
<keyword evidence="6" id="KW-0547">Nucleotide-binding</keyword>
<dbReference type="PROSITE" id="PS50109">
    <property type="entry name" value="HIS_KIN"/>
    <property type="match status" value="1"/>
</dbReference>
<dbReference type="InterPro" id="IPR004358">
    <property type="entry name" value="Sig_transdc_His_kin-like_C"/>
</dbReference>
<feature type="region of interest" description="Disordered" evidence="4">
    <location>
        <begin position="119"/>
        <end position="140"/>
    </location>
</feature>
<dbReference type="InterPro" id="IPR003661">
    <property type="entry name" value="HisK_dim/P_dom"/>
</dbReference>
<dbReference type="PANTHER" id="PTHR43065">
    <property type="entry name" value="SENSOR HISTIDINE KINASE"/>
    <property type="match status" value="1"/>
</dbReference>
<dbReference type="SMART" id="SM00387">
    <property type="entry name" value="HATPase_c"/>
    <property type="match status" value="1"/>
</dbReference>
<sequence>MTQISTSDVVERPESVPLDENSLASLTEVSRELDSSYRTMQEQVLRLRTELAISRGARLRELAEKERLLNRLASLLAVLPGGVMILDPEQTIRDANPAALDMLGEPLLGETWPQVAKRNPELDERQPGQRHLSINSRALDDDSEDGERVVLITDTTELHDLQLQLGRRERLAALGEMAARLAHQIRTPLSSATLYLSQLGSHDLPHVQRDKISERLGDRLQHMEALIESMLSFVRGENPHMQPLLLRDVMTTLETAVRETLPPTVHLTVTPIDDTLALSGARDDLVGALANLVNNAVDVGGESVRVDIWAGATSHDSLQICVRDNGPGIPSDVMPRLFDPFFTTRTQGTGLGLAVVAKTVSHHGGEVRARNRAQGGAEFLIDLPLLATEESCGGSEVVSNLVSEANEESDGLGVHSHSGSKGERPSS</sequence>
<keyword evidence="7" id="KW-1185">Reference proteome</keyword>
<accession>A0ABZ0IAU1</accession>
<dbReference type="InterPro" id="IPR036890">
    <property type="entry name" value="HATPase_C_sf"/>
</dbReference>
<dbReference type="SUPFAM" id="SSF55785">
    <property type="entry name" value="PYP-like sensor domain (PAS domain)"/>
    <property type="match status" value="1"/>
</dbReference>
<evidence type="ECO:0000259" key="5">
    <source>
        <dbReference type="PROSITE" id="PS50109"/>
    </source>
</evidence>
<evidence type="ECO:0000313" key="7">
    <source>
        <dbReference type="Proteomes" id="UP001626549"/>
    </source>
</evidence>
<dbReference type="InterPro" id="IPR005467">
    <property type="entry name" value="His_kinase_dom"/>
</dbReference>
<dbReference type="RefSeq" id="WP_407327320.1">
    <property type="nucleotide sequence ID" value="NZ_CP136865.1"/>
</dbReference>
<keyword evidence="6" id="KW-0067">ATP-binding</keyword>
<evidence type="ECO:0000256" key="2">
    <source>
        <dbReference type="ARBA" id="ARBA00012438"/>
    </source>
</evidence>
<dbReference type="Pfam" id="PF13188">
    <property type="entry name" value="PAS_8"/>
    <property type="match status" value="1"/>
</dbReference>
<gene>
    <name evidence="6" type="ORF">R0137_15540</name>
</gene>
<dbReference type="CDD" id="cd00130">
    <property type="entry name" value="PAS"/>
    <property type="match status" value="1"/>
</dbReference>
<protein>
    <recommendedName>
        <fullName evidence="2">histidine kinase</fullName>
        <ecNumber evidence="2">2.7.13.3</ecNumber>
    </recommendedName>
</protein>
<dbReference type="Proteomes" id="UP001626549">
    <property type="component" value="Chromosome"/>
</dbReference>